<dbReference type="AlphaFoldDB" id="Q898A5"/>
<dbReference type="InterPro" id="IPR017871">
    <property type="entry name" value="ABC_transporter-like_CS"/>
</dbReference>
<dbReference type="InterPro" id="IPR030679">
    <property type="entry name" value="ABC_ATPase_HisP-typ"/>
</dbReference>
<dbReference type="Pfam" id="PF00005">
    <property type="entry name" value="ABC_tran"/>
    <property type="match status" value="1"/>
</dbReference>
<dbReference type="InterPro" id="IPR003439">
    <property type="entry name" value="ABC_transporter-like_ATP-bd"/>
</dbReference>
<dbReference type="KEGG" id="ctc:CTC_00560"/>
<dbReference type="GO" id="GO:0016887">
    <property type="term" value="F:ATP hydrolysis activity"/>
    <property type="evidence" value="ECO:0007669"/>
    <property type="project" value="InterPro"/>
</dbReference>
<sequence length="243" mass="27140">MNVIETVDITKRFNILTVFEKLNINVKKGEVLVIIGPSGSGKSTFLRCLNNLEKIDEGKILIDGEELNPKDKAKMRNMIIKMGMVFQNFNLFPHMTALENVMEAPITVKGENKEKVIKRAEDLLKKVGLADRADAYPSKLSGGQKQRVAIARALAMEPEIMLFDEPTSALDPELVGEVLSVMKDLAKEGMTMVVVTHEMSFAKDVGDRVIFMDGGKIVEQGSPEEIFTNPKEERTKEFLKKVL</sequence>
<name>Q898A5_CLOTE</name>
<keyword evidence="3" id="KW-1003">Cell membrane</keyword>
<organism evidence="8 9">
    <name type="scientific">Clostridium tetani (strain Massachusetts / E88)</name>
    <dbReference type="NCBI Taxonomy" id="212717"/>
    <lineage>
        <taxon>Bacteria</taxon>
        <taxon>Bacillati</taxon>
        <taxon>Bacillota</taxon>
        <taxon>Clostridia</taxon>
        <taxon>Eubacteriales</taxon>
        <taxon>Clostridiaceae</taxon>
        <taxon>Clostridium</taxon>
    </lineage>
</organism>
<dbReference type="HOGENOM" id="CLU_000604_1_22_9"/>
<gene>
    <name evidence="8" type="primary">glnQ</name>
    <name evidence="8" type="ordered locus">CTC_00560</name>
</gene>
<dbReference type="FunFam" id="3.40.50.300:FF:000020">
    <property type="entry name" value="Amino acid ABC transporter ATP-binding component"/>
    <property type="match status" value="1"/>
</dbReference>
<dbReference type="InterPro" id="IPR027417">
    <property type="entry name" value="P-loop_NTPase"/>
</dbReference>
<dbReference type="GO" id="GO:0005886">
    <property type="term" value="C:plasma membrane"/>
    <property type="evidence" value="ECO:0007669"/>
    <property type="project" value="UniProtKB-SubCell"/>
</dbReference>
<dbReference type="PANTHER" id="PTHR43166:SF35">
    <property type="entry name" value="L-CYSTINE IMPORT ATP-BINDING PROTEIN TCYN"/>
    <property type="match status" value="1"/>
</dbReference>
<dbReference type="STRING" id="212717.CTC_00560"/>
<evidence type="ECO:0000259" key="7">
    <source>
        <dbReference type="PROSITE" id="PS50893"/>
    </source>
</evidence>
<feature type="domain" description="ABC transporter" evidence="7">
    <location>
        <begin position="4"/>
        <end position="239"/>
    </location>
</feature>
<dbReference type="PROSITE" id="PS50893">
    <property type="entry name" value="ABC_TRANSPORTER_2"/>
    <property type="match status" value="1"/>
</dbReference>
<evidence type="ECO:0000256" key="5">
    <source>
        <dbReference type="ARBA" id="ARBA00022840"/>
    </source>
</evidence>
<dbReference type="PANTHER" id="PTHR43166">
    <property type="entry name" value="AMINO ACID IMPORT ATP-BINDING PROTEIN"/>
    <property type="match status" value="1"/>
</dbReference>
<comment type="subcellular location">
    <subcellularLocation>
        <location evidence="1">Cell membrane</location>
        <topology evidence="1">Peripheral membrane protein</topology>
    </subcellularLocation>
</comment>
<dbReference type="RefSeq" id="WP_011098845.1">
    <property type="nucleotide sequence ID" value="NC_004557.1"/>
</dbReference>
<dbReference type="CDD" id="cd03262">
    <property type="entry name" value="ABC_HisP_GlnQ"/>
    <property type="match status" value="1"/>
</dbReference>
<evidence type="ECO:0000313" key="8">
    <source>
        <dbReference type="EMBL" id="AAO35179.1"/>
    </source>
</evidence>
<dbReference type="SMART" id="SM00382">
    <property type="entry name" value="AAA"/>
    <property type="match status" value="1"/>
</dbReference>
<dbReference type="GO" id="GO:0005524">
    <property type="term" value="F:ATP binding"/>
    <property type="evidence" value="ECO:0007669"/>
    <property type="project" value="UniProtKB-KW"/>
</dbReference>
<dbReference type="InterPro" id="IPR050086">
    <property type="entry name" value="MetN_ABC_transporter-like"/>
</dbReference>
<protein>
    <submittedName>
        <fullName evidence="8">Glutamine transport ATP-binding protein glnQ</fullName>
    </submittedName>
</protein>
<evidence type="ECO:0000256" key="2">
    <source>
        <dbReference type="ARBA" id="ARBA00022448"/>
    </source>
</evidence>
<accession>Q898A5</accession>
<evidence type="ECO:0000256" key="1">
    <source>
        <dbReference type="ARBA" id="ARBA00004202"/>
    </source>
</evidence>
<evidence type="ECO:0000256" key="3">
    <source>
        <dbReference type="ARBA" id="ARBA00022475"/>
    </source>
</evidence>
<keyword evidence="5 8" id="KW-0067">ATP-binding</keyword>
<proteinExistence type="predicted"/>
<dbReference type="Gene3D" id="3.40.50.300">
    <property type="entry name" value="P-loop containing nucleotide triphosphate hydrolases"/>
    <property type="match status" value="1"/>
</dbReference>
<keyword evidence="4" id="KW-0547">Nucleotide-binding</keyword>
<keyword evidence="6" id="KW-0472">Membrane</keyword>
<evidence type="ECO:0000256" key="6">
    <source>
        <dbReference type="ARBA" id="ARBA00023136"/>
    </source>
</evidence>
<evidence type="ECO:0000313" key="9">
    <source>
        <dbReference type="Proteomes" id="UP000001412"/>
    </source>
</evidence>
<dbReference type="Proteomes" id="UP000001412">
    <property type="component" value="Chromosome"/>
</dbReference>
<dbReference type="OrthoDB" id="9804199at2"/>
<keyword evidence="9" id="KW-1185">Reference proteome</keyword>
<dbReference type="EMBL" id="AE015927">
    <property type="protein sequence ID" value="AAO35179.1"/>
    <property type="molecule type" value="Genomic_DNA"/>
</dbReference>
<reference evidence="8 9" key="1">
    <citation type="journal article" date="2003" name="Proc. Natl. Acad. Sci. U.S.A.">
        <title>The genome sequence of Clostridium tetani, the causative agent of tetanus disease.</title>
        <authorList>
            <person name="Brueggemann H."/>
            <person name="Baumer S."/>
            <person name="Fricke W.F."/>
            <person name="Wiezer A."/>
            <person name="Liesegang H."/>
            <person name="Decker I."/>
            <person name="Herzberg C."/>
            <person name="Martinez-Arias R."/>
            <person name="Merkl R."/>
            <person name="Henne A."/>
            <person name="Gottschalk G."/>
        </authorList>
    </citation>
    <scope>NUCLEOTIDE SEQUENCE [LARGE SCALE GENOMIC DNA]</scope>
    <source>
        <strain evidence="9">Massachusetts / E88</strain>
    </source>
</reference>
<evidence type="ECO:0000256" key="4">
    <source>
        <dbReference type="ARBA" id="ARBA00022741"/>
    </source>
</evidence>
<dbReference type="GeneID" id="24252995"/>
<dbReference type="PROSITE" id="PS00211">
    <property type="entry name" value="ABC_TRANSPORTER_1"/>
    <property type="match status" value="1"/>
</dbReference>
<dbReference type="GO" id="GO:0015424">
    <property type="term" value="F:ABC-type amino acid transporter activity"/>
    <property type="evidence" value="ECO:0007669"/>
    <property type="project" value="InterPro"/>
</dbReference>
<dbReference type="PIRSF" id="PIRSF039085">
    <property type="entry name" value="ABC_ATPase_HisP"/>
    <property type="match status" value="1"/>
</dbReference>
<dbReference type="SUPFAM" id="SSF52540">
    <property type="entry name" value="P-loop containing nucleoside triphosphate hydrolases"/>
    <property type="match status" value="1"/>
</dbReference>
<dbReference type="InterPro" id="IPR003593">
    <property type="entry name" value="AAA+_ATPase"/>
</dbReference>
<keyword evidence="2" id="KW-0813">Transport</keyword>